<comment type="caution">
    <text evidence="2">The sequence shown here is derived from an EMBL/GenBank/DDBJ whole genome shotgun (WGS) entry which is preliminary data.</text>
</comment>
<evidence type="ECO:0000313" key="3">
    <source>
        <dbReference type="Proteomes" id="UP001066276"/>
    </source>
</evidence>
<gene>
    <name evidence="2" type="ORF">NDU88_004270</name>
</gene>
<accession>A0AAV7M5W3</accession>
<feature type="region of interest" description="Disordered" evidence="1">
    <location>
        <begin position="47"/>
        <end position="77"/>
    </location>
</feature>
<organism evidence="2 3">
    <name type="scientific">Pleurodeles waltl</name>
    <name type="common">Iberian ribbed newt</name>
    <dbReference type="NCBI Taxonomy" id="8319"/>
    <lineage>
        <taxon>Eukaryota</taxon>
        <taxon>Metazoa</taxon>
        <taxon>Chordata</taxon>
        <taxon>Craniata</taxon>
        <taxon>Vertebrata</taxon>
        <taxon>Euteleostomi</taxon>
        <taxon>Amphibia</taxon>
        <taxon>Batrachia</taxon>
        <taxon>Caudata</taxon>
        <taxon>Salamandroidea</taxon>
        <taxon>Salamandridae</taxon>
        <taxon>Pleurodelinae</taxon>
        <taxon>Pleurodeles</taxon>
    </lineage>
</organism>
<dbReference type="AlphaFoldDB" id="A0AAV7M5W3"/>
<reference evidence="2" key="1">
    <citation type="journal article" date="2022" name="bioRxiv">
        <title>Sequencing and chromosome-scale assembly of the giantPleurodeles waltlgenome.</title>
        <authorList>
            <person name="Brown T."/>
            <person name="Elewa A."/>
            <person name="Iarovenko S."/>
            <person name="Subramanian E."/>
            <person name="Araus A.J."/>
            <person name="Petzold A."/>
            <person name="Susuki M."/>
            <person name="Suzuki K.-i.T."/>
            <person name="Hayashi T."/>
            <person name="Toyoda A."/>
            <person name="Oliveira C."/>
            <person name="Osipova E."/>
            <person name="Leigh N.D."/>
            <person name="Simon A."/>
            <person name="Yun M.H."/>
        </authorList>
    </citation>
    <scope>NUCLEOTIDE SEQUENCE</scope>
    <source>
        <strain evidence="2">20211129_DDA</strain>
        <tissue evidence="2">Liver</tissue>
    </source>
</reference>
<dbReference type="Proteomes" id="UP001066276">
    <property type="component" value="Chromosome 10"/>
</dbReference>
<name>A0AAV7M5W3_PLEWA</name>
<keyword evidence="3" id="KW-1185">Reference proteome</keyword>
<protein>
    <submittedName>
        <fullName evidence="2">Uncharacterized protein</fullName>
    </submittedName>
</protein>
<dbReference type="EMBL" id="JANPWB010000014">
    <property type="protein sequence ID" value="KAJ1099166.1"/>
    <property type="molecule type" value="Genomic_DNA"/>
</dbReference>
<evidence type="ECO:0000256" key="1">
    <source>
        <dbReference type="SAM" id="MobiDB-lite"/>
    </source>
</evidence>
<evidence type="ECO:0000313" key="2">
    <source>
        <dbReference type="EMBL" id="KAJ1099166.1"/>
    </source>
</evidence>
<sequence length="124" mass="12965">MCAPSCKMGARQAAPAGPLRLCATELQTLTLRLLVAVQAQTSAQGVLNPLGHPSPLGDLSRLSGGSPLSTRKGGREGGVPLAAGRLCCRPKAHIGAQSSSIRQPFFPWPDHAPLIFILNLIHTL</sequence>
<proteinExistence type="predicted"/>